<gene>
    <name evidence="2" type="ordered locus">MTR_3g091075</name>
</gene>
<feature type="region of interest" description="Disordered" evidence="1">
    <location>
        <begin position="1"/>
        <end position="30"/>
    </location>
</feature>
<dbReference type="HOGENOM" id="CLU_1996007_0_0_1"/>
<evidence type="ECO:0000256" key="1">
    <source>
        <dbReference type="SAM" id="MobiDB-lite"/>
    </source>
</evidence>
<dbReference type="EMBL" id="CM001219">
    <property type="protein sequence ID" value="KEH35448.1"/>
    <property type="molecule type" value="Genomic_DNA"/>
</dbReference>
<dbReference type="AlphaFoldDB" id="A0A072V275"/>
<reference evidence="3" key="3">
    <citation type="submission" date="2015-04" db="UniProtKB">
        <authorList>
            <consortium name="EnsemblPlants"/>
        </authorList>
    </citation>
    <scope>IDENTIFICATION</scope>
    <source>
        <strain evidence="3">cv. Jemalong A17</strain>
    </source>
</reference>
<accession>A0A072V275</accession>
<reference evidence="2 4" key="2">
    <citation type="journal article" date="2014" name="BMC Genomics">
        <title>An improved genome release (version Mt4.0) for the model legume Medicago truncatula.</title>
        <authorList>
            <person name="Tang H."/>
            <person name="Krishnakumar V."/>
            <person name="Bidwell S."/>
            <person name="Rosen B."/>
            <person name="Chan A."/>
            <person name="Zhou S."/>
            <person name="Gentzbittel L."/>
            <person name="Childs K.L."/>
            <person name="Yandell M."/>
            <person name="Gundlach H."/>
            <person name="Mayer K.F."/>
            <person name="Schwartz D.C."/>
            <person name="Town C.D."/>
        </authorList>
    </citation>
    <scope>GENOME REANNOTATION</scope>
    <source>
        <strain evidence="2">A17</strain>
        <strain evidence="3 4">cv. Jemalong A17</strain>
    </source>
</reference>
<evidence type="ECO:0000313" key="2">
    <source>
        <dbReference type="EMBL" id="KEH35448.1"/>
    </source>
</evidence>
<evidence type="ECO:0000313" key="4">
    <source>
        <dbReference type="Proteomes" id="UP000002051"/>
    </source>
</evidence>
<dbReference type="EnsemblPlants" id="KEH35448">
    <property type="protein sequence ID" value="KEH35448"/>
    <property type="gene ID" value="MTR_3g091075"/>
</dbReference>
<reference evidence="2 4" key="1">
    <citation type="journal article" date="2011" name="Nature">
        <title>The Medicago genome provides insight into the evolution of rhizobial symbioses.</title>
        <authorList>
            <person name="Young N.D."/>
            <person name="Debelle F."/>
            <person name="Oldroyd G.E."/>
            <person name="Geurts R."/>
            <person name="Cannon S.B."/>
            <person name="Udvardi M.K."/>
            <person name="Benedito V.A."/>
            <person name="Mayer K.F."/>
            <person name="Gouzy J."/>
            <person name="Schoof H."/>
            <person name="Van de Peer Y."/>
            <person name="Proost S."/>
            <person name="Cook D.R."/>
            <person name="Meyers B.C."/>
            <person name="Spannagl M."/>
            <person name="Cheung F."/>
            <person name="De Mita S."/>
            <person name="Krishnakumar V."/>
            <person name="Gundlach H."/>
            <person name="Zhou S."/>
            <person name="Mudge J."/>
            <person name="Bharti A.K."/>
            <person name="Murray J.D."/>
            <person name="Naoumkina M.A."/>
            <person name="Rosen B."/>
            <person name="Silverstein K.A."/>
            <person name="Tang H."/>
            <person name="Rombauts S."/>
            <person name="Zhao P.X."/>
            <person name="Zhou P."/>
            <person name="Barbe V."/>
            <person name="Bardou P."/>
            <person name="Bechner M."/>
            <person name="Bellec A."/>
            <person name="Berger A."/>
            <person name="Berges H."/>
            <person name="Bidwell S."/>
            <person name="Bisseling T."/>
            <person name="Choisne N."/>
            <person name="Couloux A."/>
            <person name="Denny R."/>
            <person name="Deshpande S."/>
            <person name="Dai X."/>
            <person name="Doyle J.J."/>
            <person name="Dudez A.M."/>
            <person name="Farmer A.D."/>
            <person name="Fouteau S."/>
            <person name="Franken C."/>
            <person name="Gibelin C."/>
            <person name="Gish J."/>
            <person name="Goldstein S."/>
            <person name="Gonzalez A.J."/>
            <person name="Green P.J."/>
            <person name="Hallab A."/>
            <person name="Hartog M."/>
            <person name="Hua A."/>
            <person name="Humphray S.J."/>
            <person name="Jeong D.H."/>
            <person name="Jing Y."/>
            <person name="Jocker A."/>
            <person name="Kenton S.M."/>
            <person name="Kim D.J."/>
            <person name="Klee K."/>
            <person name="Lai H."/>
            <person name="Lang C."/>
            <person name="Lin S."/>
            <person name="Macmil S.L."/>
            <person name="Magdelenat G."/>
            <person name="Matthews L."/>
            <person name="McCorrison J."/>
            <person name="Monaghan E.L."/>
            <person name="Mun J.H."/>
            <person name="Najar F.Z."/>
            <person name="Nicholson C."/>
            <person name="Noirot C."/>
            <person name="O'Bleness M."/>
            <person name="Paule C.R."/>
            <person name="Poulain J."/>
            <person name="Prion F."/>
            <person name="Qin B."/>
            <person name="Qu C."/>
            <person name="Retzel E.F."/>
            <person name="Riddle C."/>
            <person name="Sallet E."/>
            <person name="Samain S."/>
            <person name="Samson N."/>
            <person name="Sanders I."/>
            <person name="Saurat O."/>
            <person name="Scarpelli C."/>
            <person name="Schiex T."/>
            <person name="Segurens B."/>
            <person name="Severin A.J."/>
            <person name="Sherrier D.J."/>
            <person name="Shi R."/>
            <person name="Sims S."/>
            <person name="Singer S.R."/>
            <person name="Sinharoy S."/>
            <person name="Sterck L."/>
            <person name="Viollet A."/>
            <person name="Wang B.B."/>
            <person name="Wang K."/>
            <person name="Wang M."/>
            <person name="Wang X."/>
            <person name="Warfsmann J."/>
            <person name="Weissenbach J."/>
            <person name="White D.D."/>
            <person name="White J.D."/>
            <person name="Wiley G.B."/>
            <person name="Wincker P."/>
            <person name="Xing Y."/>
            <person name="Yang L."/>
            <person name="Yao Z."/>
            <person name="Ying F."/>
            <person name="Zhai J."/>
            <person name="Zhou L."/>
            <person name="Zuber A."/>
            <person name="Denarie J."/>
            <person name="Dixon R.A."/>
            <person name="May G.D."/>
            <person name="Schwartz D.C."/>
            <person name="Rogers J."/>
            <person name="Quetier F."/>
            <person name="Town C.D."/>
            <person name="Roe B.A."/>
        </authorList>
    </citation>
    <scope>NUCLEOTIDE SEQUENCE [LARGE SCALE GENOMIC DNA]</scope>
    <source>
        <strain evidence="2">A17</strain>
        <strain evidence="3 4">cv. Jemalong A17</strain>
    </source>
</reference>
<sequence length="125" mass="13869">MVAAISENTLTSSRSDINNNNNNNGVLPRRKGYMKIKMEEDEDGSYHTLKGRLSKLQPQRKQGEAFPPLFHLPNHSTLVTTGINAKPHQHLHMISSSPSCERSEAVYCPEPASSNSFETDCSVQS</sequence>
<proteinExistence type="predicted"/>
<evidence type="ECO:0000313" key="3">
    <source>
        <dbReference type="EnsemblPlants" id="KEH35448"/>
    </source>
</evidence>
<name>A0A072V275_MEDTR</name>
<protein>
    <submittedName>
        <fullName evidence="2 3">Uncharacterized protein</fullName>
    </submittedName>
</protein>
<keyword evidence="4" id="KW-1185">Reference proteome</keyword>
<organism evidence="2 4">
    <name type="scientific">Medicago truncatula</name>
    <name type="common">Barrel medic</name>
    <name type="synonym">Medicago tribuloides</name>
    <dbReference type="NCBI Taxonomy" id="3880"/>
    <lineage>
        <taxon>Eukaryota</taxon>
        <taxon>Viridiplantae</taxon>
        <taxon>Streptophyta</taxon>
        <taxon>Embryophyta</taxon>
        <taxon>Tracheophyta</taxon>
        <taxon>Spermatophyta</taxon>
        <taxon>Magnoliopsida</taxon>
        <taxon>eudicotyledons</taxon>
        <taxon>Gunneridae</taxon>
        <taxon>Pentapetalae</taxon>
        <taxon>rosids</taxon>
        <taxon>fabids</taxon>
        <taxon>Fabales</taxon>
        <taxon>Fabaceae</taxon>
        <taxon>Papilionoideae</taxon>
        <taxon>50 kb inversion clade</taxon>
        <taxon>NPAAA clade</taxon>
        <taxon>Hologalegina</taxon>
        <taxon>IRL clade</taxon>
        <taxon>Trifolieae</taxon>
        <taxon>Medicago</taxon>
    </lineage>
</organism>
<feature type="compositionally biased region" description="Polar residues" evidence="1">
    <location>
        <begin position="1"/>
        <end position="17"/>
    </location>
</feature>
<dbReference type="Proteomes" id="UP000002051">
    <property type="component" value="Chromosome 3"/>
</dbReference>